<gene>
    <name evidence="1" type="ORF">SAMN04489710_106183</name>
</gene>
<dbReference type="RefSeq" id="WP_092952209.1">
    <property type="nucleotide sequence ID" value="NZ_FOMQ01000006.1"/>
</dbReference>
<keyword evidence="2" id="KW-1185">Reference proteome</keyword>
<proteinExistence type="predicted"/>
<organism evidence="1 2">
    <name type="scientific">Paracidovorax konjaci</name>
    <dbReference type="NCBI Taxonomy" id="32040"/>
    <lineage>
        <taxon>Bacteria</taxon>
        <taxon>Pseudomonadati</taxon>
        <taxon>Pseudomonadota</taxon>
        <taxon>Betaproteobacteria</taxon>
        <taxon>Burkholderiales</taxon>
        <taxon>Comamonadaceae</taxon>
        <taxon>Paracidovorax</taxon>
    </lineage>
</organism>
<dbReference type="EMBL" id="FOMQ01000006">
    <property type="protein sequence ID" value="SFD80277.1"/>
    <property type="molecule type" value="Genomic_DNA"/>
</dbReference>
<dbReference type="Proteomes" id="UP000199517">
    <property type="component" value="Unassembled WGS sequence"/>
</dbReference>
<evidence type="ECO:0000313" key="1">
    <source>
        <dbReference type="EMBL" id="SFD80277.1"/>
    </source>
</evidence>
<evidence type="ECO:0000313" key="2">
    <source>
        <dbReference type="Proteomes" id="UP000199517"/>
    </source>
</evidence>
<dbReference type="AlphaFoldDB" id="A0A1I1VBB9"/>
<sequence length="69" mass="7415">MTIPHPANEQASASSLVPASDNVDFKGAQAAIRRAAQRARQLAQQTGTDLIVVRAGKVVRVRPDPERPE</sequence>
<accession>A0A1I1VBB9</accession>
<name>A0A1I1VBB9_9BURK</name>
<reference evidence="2" key="1">
    <citation type="submission" date="2016-10" db="EMBL/GenBank/DDBJ databases">
        <authorList>
            <person name="Varghese N."/>
            <person name="Submissions S."/>
        </authorList>
    </citation>
    <scope>NUCLEOTIDE SEQUENCE [LARGE SCALE GENOMIC DNA]</scope>
    <source>
        <strain evidence="2">DSM 7481</strain>
    </source>
</reference>
<protein>
    <submittedName>
        <fullName evidence="1">Uncharacterized protein</fullName>
    </submittedName>
</protein>